<dbReference type="Gene3D" id="1.10.4100.10">
    <property type="entry name" value="2-methylcitrate dehydratase PrpD"/>
    <property type="match status" value="1"/>
</dbReference>
<dbReference type="PATRIC" id="fig|1429438.4.peg.6089"/>
<evidence type="ECO:0008006" key="6">
    <source>
        <dbReference type="Google" id="ProtNLM"/>
    </source>
</evidence>
<evidence type="ECO:0000313" key="5">
    <source>
        <dbReference type="Proteomes" id="UP000019141"/>
    </source>
</evidence>
<dbReference type="InterPro" id="IPR045337">
    <property type="entry name" value="MmgE_PrpD_C"/>
</dbReference>
<dbReference type="Pfam" id="PF19305">
    <property type="entry name" value="MmgE_PrpD_C"/>
    <property type="match status" value="1"/>
</dbReference>
<comment type="caution">
    <text evidence="4">The sequence shown here is derived from an EMBL/GenBank/DDBJ whole genome shotgun (WGS) entry which is preliminary data.</text>
</comment>
<evidence type="ECO:0000256" key="1">
    <source>
        <dbReference type="ARBA" id="ARBA00006174"/>
    </source>
</evidence>
<dbReference type="InterPro" id="IPR042183">
    <property type="entry name" value="MmgE/PrpD_sf_1"/>
</dbReference>
<dbReference type="InterPro" id="IPR005656">
    <property type="entry name" value="MmgE_PrpD"/>
</dbReference>
<dbReference type="Gene3D" id="3.30.1330.120">
    <property type="entry name" value="2-methylcitrate dehydratase PrpD"/>
    <property type="match status" value="1"/>
</dbReference>
<accession>W4LAG7</accession>
<feature type="domain" description="MmgE/PrpD N-terminal" evidence="2">
    <location>
        <begin position="6"/>
        <end position="244"/>
    </location>
</feature>
<dbReference type="Pfam" id="PF03972">
    <property type="entry name" value="MmgE_PrpD_N"/>
    <property type="match status" value="1"/>
</dbReference>
<feature type="domain" description="MmgE/PrpD C-terminal" evidence="3">
    <location>
        <begin position="266"/>
        <end position="437"/>
    </location>
</feature>
<keyword evidence="5" id="KW-1185">Reference proteome</keyword>
<evidence type="ECO:0000313" key="4">
    <source>
        <dbReference type="EMBL" id="ETW95093.1"/>
    </source>
</evidence>
<protein>
    <recommendedName>
        <fullName evidence="6">MmgE/PrpD family protein</fullName>
    </recommendedName>
</protein>
<evidence type="ECO:0000259" key="3">
    <source>
        <dbReference type="Pfam" id="PF19305"/>
    </source>
</evidence>
<dbReference type="SUPFAM" id="SSF103378">
    <property type="entry name" value="2-methylcitrate dehydratase PrpD"/>
    <property type="match status" value="1"/>
</dbReference>
<dbReference type="InterPro" id="IPR045336">
    <property type="entry name" value="MmgE_PrpD_N"/>
</dbReference>
<name>W4LAG7_ENTF1</name>
<sequence length="456" mass="48236">MTQAVERLTAHVMATDFENLSPEAVIATKTFCLDTLGVSVAGTSAPHADEMRITAAGWGDGQEATALGMGNRLNAPTAAMINAFHAHSLEFDCVHELAVVHPLTTIQSAALAYAERGGGVAGRDLLTALALGVDVATSIGMASQSSLRFFRPATAGIFGATAAVGKLARLSESQLMDALGLAYAQAAGTMQSHVEGGPALALQMAFAAAAAIRAVDLAQAGFPGPHDILEGPFGYFPLYEGTWELEPVWAELGDLWRITQVSHKPFPSGRATHGGLDGILQLRQAHALSPDAVEHVTLLAPSLIHELVGRPLQVVMSANYARLCFQFVGALALANGDVRIDDFTDGGLTDAHIHELARRIEVVIDDNPDPNALAPQTVVIRLRDGGEHRIDVPHTLGSPERPLTRAQHLEKFRRCLQSGAAELPSDAADRLIALVDNLDTLDNTNELIIPLCPVTA</sequence>
<dbReference type="HOGENOM" id="CLU_026574_1_0_7"/>
<comment type="similarity">
    <text evidence="1">Belongs to the PrpD family.</text>
</comment>
<dbReference type="InterPro" id="IPR036148">
    <property type="entry name" value="MmgE/PrpD_sf"/>
</dbReference>
<dbReference type="PANTHER" id="PTHR16943">
    <property type="entry name" value="2-METHYLCITRATE DEHYDRATASE-RELATED"/>
    <property type="match status" value="1"/>
</dbReference>
<evidence type="ECO:0000259" key="2">
    <source>
        <dbReference type="Pfam" id="PF03972"/>
    </source>
</evidence>
<organism evidence="4 5">
    <name type="scientific">Entotheonella factor</name>
    <dbReference type="NCBI Taxonomy" id="1429438"/>
    <lineage>
        <taxon>Bacteria</taxon>
        <taxon>Pseudomonadati</taxon>
        <taxon>Nitrospinota/Tectimicrobiota group</taxon>
        <taxon>Candidatus Tectimicrobiota</taxon>
        <taxon>Candidatus Entotheonellia</taxon>
        <taxon>Candidatus Entotheonellales</taxon>
        <taxon>Candidatus Entotheonellaceae</taxon>
        <taxon>Candidatus Entotheonella</taxon>
    </lineage>
</organism>
<dbReference type="PANTHER" id="PTHR16943:SF8">
    <property type="entry name" value="2-METHYLCITRATE DEHYDRATASE"/>
    <property type="match status" value="1"/>
</dbReference>
<proteinExistence type="inferred from homology"/>
<reference evidence="4 5" key="1">
    <citation type="journal article" date="2014" name="Nature">
        <title>An environmental bacterial taxon with a large and distinct metabolic repertoire.</title>
        <authorList>
            <person name="Wilson M.C."/>
            <person name="Mori T."/>
            <person name="Ruckert C."/>
            <person name="Uria A.R."/>
            <person name="Helf M.J."/>
            <person name="Takada K."/>
            <person name="Gernert C."/>
            <person name="Steffens U.A."/>
            <person name="Heycke N."/>
            <person name="Schmitt S."/>
            <person name="Rinke C."/>
            <person name="Helfrich E.J."/>
            <person name="Brachmann A.O."/>
            <person name="Gurgui C."/>
            <person name="Wakimoto T."/>
            <person name="Kracht M."/>
            <person name="Crusemann M."/>
            <person name="Hentschel U."/>
            <person name="Abe I."/>
            <person name="Matsunaga S."/>
            <person name="Kalinowski J."/>
            <person name="Takeyama H."/>
            <person name="Piel J."/>
        </authorList>
    </citation>
    <scope>NUCLEOTIDE SEQUENCE [LARGE SCALE GENOMIC DNA]</scope>
    <source>
        <strain evidence="5">TSY1</strain>
    </source>
</reference>
<dbReference type="InterPro" id="IPR042188">
    <property type="entry name" value="MmgE/PrpD_sf_2"/>
</dbReference>
<dbReference type="AlphaFoldDB" id="W4LAG7"/>
<gene>
    <name evidence="4" type="ORF">ETSY1_32085</name>
</gene>
<dbReference type="EMBL" id="AZHW01000958">
    <property type="protein sequence ID" value="ETW95093.1"/>
    <property type="molecule type" value="Genomic_DNA"/>
</dbReference>
<dbReference type="Proteomes" id="UP000019141">
    <property type="component" value="Unassembled WGS sequence"/>
</dbReference>
<dbReference type="GO" id="GO:0016829">
    <property type="term" value="F:lyase activity"/>
    <property type="evidence" value="ECO:0007669"/>
    <property type="project" value="InterPro"/>
</dbReference>